<evidence type="ECO:0000313" key="8">
    <source>
        <dbReference type="Proteomes" id="UP000794436"/>
    </source>
</evidence>
<dbReference type="InterPro" id="IPR006689">
    <property type="entry name" value="Small_GTPase_ARF/SAR"/>
</dbReference>
<dbReference type="GO" id="GO:0005525">
    <property type="term" value="F:GTP binding"/>
    <property type="evidence" value="ECO:0007669"/>
    <property type="project" value="UniProtKB-KW"/>
</dbReference>
<dbReference type="GO" id="GO:0003924">
    <property type="term" value="F:GTPase activity"/>
    <property type="evidence" value="ECO:0007669"/>
    <property type="project" value="InterPro"/>
</dbReference>
<feature type="binding site" evidence="4">
    <location>
        <position position="72"/>
    </location>
    <ligand>
        <name>GTP</name>
        <dbReference type="ChEBI" id="CHEBI:37565"/>
    </ligand>
</feature>
<feature type="binding site" evidence="4">
    <location>
        <begin position="128"/>
        <end position="131"/>
    </location>
    <ligand>
        <name>GTP</name>
        <dbReference type="ChEBI" id="CHEBI:37565"/>
    </ligand>
</feature>
<dbReference type="AlphaFoldDB" id="A0A8K1CAX7"/>
<evidence type="ECO:0008006" key="9">
    <source>
        <dbReference type="Google" id="ProtNLM"/>
    </source>
</evidence>
<keyword evidence="8" id="KW-1185">Reference proteome</keyword>
<dbReference type="GO" id="GO:0046872">
    <property type="term" value="F:metal ion binding"/>
    <property type="evidence" value="ECO:0007669"/>
    <property type="project" value="UniProtKB-KW"/>
</dbReference>
<dbReference type="PANTHER" id="PTHR11711">
    <property type="entry name" value="ADP RIBOSYLATION FACTOR-RELATED"/>
    <property type="match status" value="1"/>
</dbReference>
<keyword evidence="3 4" id="KW-0342">GTP-binding</keyword>
<keyword evidence="5" id="KW-0460">Magnesium</keyword>
<proteinExistence type="inferred from homology"/>
<dbReference type="CDD" id="cd00878">
    <property type="entry name" value="Arf_Arl"/>
    <property type="match status" value="1"/>
</dbReference>
<dbReference type="GO" id="GO:0030010">
    <property type="term" value="P:establishment of cell polarity"/>
    <property type="evidence" value="ECO:0007669"/>
    <property type="project" value="UniProtKB-ARBA"/>
</dbReference>
<gene>
    <name evidence="7" type="ORF">Poli38472_004824</name>
</gene>
<comment type="caution">
    <text evidence="7">The sequence shown here is derived from an EMBL/GenBank/DDBJ whole genome shotgun (WGS) entry which is preliminary data.</text>
</comment>
<evidence type="ECO:0000256" key="3">
    <source>
        <dbReference type="ARBA" id="ARBA00023134"/>
    </source>
</evidence>
<dbReference type="SUPFAM" id="SSF52540">
    <property type="entry name" value="P-loop containing nucleoside triphosphate hydrolases"/>
    <property type="match status" value="1"/>
</dbReference>
<dbReference type="InterPro" id="IPR005225">
    <property type="entry name" value="Small_GTP-bd"/>
</dbReference>
<accession>A0A8K1CAX7</accession>
<keyword evidence="5" id="KW-0479">Metal-binding</keyword>
<dbReference type="EMBL" id="SPLM01000109">
    <property type="protein sequence ID" value="TMW59755.1"/>
    <property type="molecule type" value="Genomic_DNA"/>
</dbReference>
<evidence type="ECO:0000256" key="5">
    <source>
        <dbReference type="PIRSR" id="PIRSR606689-2"/>
    </source>
</evidence>
<keyword evidence="2 4" id="KW-0547">Nucleotide-binding</keyword>
<dbReference type="Gene3D" id="3.40.50.300">
    <property type="entry name" value="P-loop containing nucleotide triphosphate hydrolases"/>
    <property type="match status" value="1"/>
</dbReference>
<evidence type="ECO:0000256" key="1">
    <source>
        <dbReference type="ARBA" id="ARBA00010290"/>
    </source>
</evidence>
<evidence type="ECO:0000256" key="2">
    <source>
        <dbReference type="ARBA" id="ARBA00022741"/>
    </source>
</evidence>
<dbReference type="Proteomes" id="UP000794436">
    <property type="component" value="Unassembled WGS sequence"/>
</dbReference>
<dbReference type="PRINTS" id="PR00328">
    <property type="entry name" value="SAR1GTPBP"/>
</dbReference>
<dbReference type="InterPro" id="IPR027417">
    <property type="entry name" value="P-loop_NTPase"/>
</dbReference>
<organism evidence="7 8">
    <name type="scientific">Pythium oligandrum</name>
    <name type="common">Mycoparasitic fungus</name>
    <dbReference type="NCBI Taxonomy" id="41045"/>
    <lineage>
        <taxon>Eukaryota</taxon>
        <taxon>Sar</taxon>
        <taxon>Stramenopiles</taxon>
        <taxon>Oomycota</taxon>
        <taxon>Peronosporomycetes</taxon>
        <taxon>Pythiales</taxon>
        <taxon>Pythiaceae</taxon>
        <taxon>Pythium</taxon>
    </lineage>
</organism>
<evidence type="ECO:0000256" key="6">
    <source>
        <dbReference type="RuleBase" id="RU003925"/>
    </source>
</evidence>
<reference evidence="7" key="1">
    <citation type="submission" date="2019-03" db="EMBL/GenBank/DDBJ databases">
        <title>Long read genome sequence of the mycoparasitic Pythium oligandrum ATCC 38472 isolated from sugarbeet rhizosphere.</title>
        <authorList>
            <person name="Gaulin E."/>
        </authorList>
    </citation>
    <scope>NUCLEOTIDE SEQUENCE</scope>
    <source>
        <strain evidence="7">ATCC 38472_TT</strain>
    </source>
</reference>
<dbReference type="SMART" id="SM00177">
    <property type="entry name" value="ARF"/>
    <property type="match status" value="1"/>
</dbReference>
<dbReference type="Pfam" id="PF00025">
    <property type="entry name" value="Arf"/>
    <property type="match status" value="1"/>
</dbReference>
<dbReference type="SMART" id="SM00178">
    <property type="entry name" value="SAR"/>
    <property type="match status" value="1"/>
</dbReference>
<feature type="binding site" evidence="5">
    <location>
        <position position="50"/>
    </location>
    <ligand>
        <name>Mg(2+)</name>
        <dbReference type="ChEBI" id="CHEBI:18420"/>
    </ligand>
</feature>
<dbReference type="OrthoDB" id="2011769at2759"/>
<name>A0A8K1CAX7_PYTOL</name>
<feature type="binding site" evidence="4">
    <location>
        <begin position="26"/>
        <end position="33"/>
    </location>
    <ligand>
        <name>GTP</name>
        <dbReference type="ChEBI" id="CHEBI:37565"/>
    </ligand>
</feature>
<sequence>MGNFLRSALDALASFWSRPSKIVIVGLDGAGKTTLLYRIKNNATVDTTPTIGFNKESFKYKNIEFTALDFGGQTQIRPMWRVYLQQTDALIFVVDASDRNRIDEAADELKMVFENDALVKAKLLVYANKQDLAGCMSVRELESKLNLAAVTRNPSHIQKATVTTGEGLLEGFEWLHKALTGKLSTKL</sequence>
<evidence type="ECO:0000313" key="7">
    <source>
        <dbReference type="EMBL" id="TMW59755.1"/>
    </source>
</evidence>
<protein>
    <recommendedName>
        <fullName evidence="9">ADP-ribosylation factor</fullName>
    </recommendedName>
</protein>
<dbReference type="FunFam" id="3.40.50.300:FF:000412">
    <property type="entry name" value="ADP-ribosylation factor 1"/>
    <property type="match status" value="1"/>
</dbReference>
<dbReference type="NCBIfam" id="TIGR00231">
    <property type="entry name" value="small_GTP"/>
    <property type="match status" value="1"/>
</dbReference>
<dbReference type="InterPro" id="IPR024156">
    <property type="entry name" value="Small_GTPase_ARF"/>
</dbReference>
<comment type="similarity">
    <text evidence="1 6">Belongs to the small GTPase superfamily. Arf family.</text>
</comment>
<evidence type="ECO:0000256" key="4">
    <source>
        <dbReference type="PIRSR" id="PIRSR606689-1"/>
    </source>
</evidence>
<feature type="binding site" evidence="5">
    <location>
        <position position="33"/>
    </location>
    <ligand>
        <name>Mg(2+)</name>
        <dbReference type="ChEBI" id="CHEBI:18420"/>
    </ligand>
</feature>